<dbReference type="STRING" id="314283.MED297_19897"/>
<dbReference type="AlphaFoldDB" id="A4B984"/>
<evidence type="ECO:0000313" key="8">
    <source>
        <dbReference type="EMBL" id="EAR11185.1"/>
    </source>
</evidence>
<comment type="similarity">
    <text evidence="2">Belongs to the CPA3 antiporters (TC 2.A.63) subunit E family.</text>
</comment>
<keyword evidence="5 7" id="KW-1133">Transmembrane helix</keyword>
<dbReference type="PANTHER" id="PTHR34584">
    <property type="entry name" value="NA(+)/H(+) ANTIPORTER SUBUNIT E1"/>
    <property type="match status" value="1"/>
</dbReference>
<dbReference type="NCBIfam" id="NF006518">
    <property type="entry name" value="PRK08965.1-2"/>
    <property type="match status" value="1"/>
</dbReference>
<keyword evidence="3" id="KW-1003">Cell membrane</keyword>
<accession>A4B984</accession>
<evidence type="ECO:0000256" key="2">
    <source>
        <dbReference type="ARBA" id="ARBA00006228"/>
    </source>
</evidence>
<comment type="subcellular location">
    <subcellularLocation>
        <location evidence="1">Cell membrane</location>
        <topology evidence="1">Multi-pass membrane protein</topology>
    </subcellularLocation>
</comment>
<dbReference type="EMBL" id="AAOE01000001">
    <property type="protein sequence ID" value="EAR11185.1"/>
    <property type="molecule type" value="Genomic_DNA"/>
</dbReference>
<protein>
    <submittedName>
        <fullName evidence="8">Multisubunit Na+/H+ antiporter, MnhE subunit</fullName>
    </submittedName>
</protein>
<comment type="caution">
    <text evidence="8">The sequence shown here is derived from an EMBL/GenBank/DDBJ whole genome shotgun (WGS) entry which is preliminary data.</text>
</comment>
<organism evidence="8 9">
    <name type="scientific">Reinekea blandensis MED297</name>
    <dbReference type="NCBI Taxonomy" id="314283"/>
    <lineage>
        <taxon>Bacteria</taxon>
        <taxon>Pseudomonadati</taxon>
        <taxon>Pseudomonadota</taxon>
        <taxon>Gammaproteobacteria</taxon>
        <taxon>Oceanospirillales</taxon>
        <taxon>Saccharospirillaceae</taxon>
        <taxon>Reinekea</taxon>
    </lineage>
</organism>
<dbReference type="PIRSF" id="PIRSF019239">
    <property type="entry name" value="MrpE"/>
    <property type="match status" value="1"/>
</dbReference>
<feature type="transmembrane region" description="Helical" evidence="7">
    <location>
        <begin position="63"/>
        <end position="82"/>
    </location>
</feature>
<evidence type="ECO:0000256" key="7">
    <source>
        <dbReference type="SAM" id="Phobius"/>
    </source>
</evidence>
<keyword evidence="4 7" id="KW-0812">Transmembrane</keyword>
<dbReference type="OrthoDB" id="9807187at2"/>
<keyword evidence="6 7" id="KW-0472">Membrane</keyword>
<dbReference type="PANTHER" id="PTHR34584:SF1">
    <property type="entry name" value="NA(+)_H(+) ANTIPORTER SUBUNIT E1"/>
    <property type="match status" value="1"/>
</dbReference>
<dbReference type="HOGENOM" id="CLU_086615_4_0_6"/>
<sequence>MDIKHSLWPSPFNFALLLVVWILLTNSFSVGNLLLAVVLAWFIPFLVSRIQSDTSRVKKPGKAVRYVMVLLYDIIVSNIVVARQILGSAHKLQPGFIEIPLDLREPLPITLLASTISLTPGTVSTEVSKDRQCLFVHALNVPDEAALIAQIKSRYEAPLKEIFGC</sequence>
<proteinExistence type="inferred from homology"/>
<evidence type="ECO:0000313" key="9">
    <source>
        <dbReference type="Proteomes" id="UP000005953"/>
    </source>
</evidence>
<dbReference type="Proteomes" id="UP000005953">
    <property type="component" value="Unassembled WGS sequence"/>
</dbReference>
<dbReference type="Pfam" id="PF01899">
    <property type="entry name" value="MNHE"/>
    <property type="match status" value="1"/>
</dbReference>
<evidence type="ECO:0000256" key="5">
    <source>
        <dbReference type="ARBA" id="ARBA00022989"/>
    </source>
</evidence>
<gene>
    <name evidence="8" type="ORF">MED297_19897</name>
</gene>
<evidence type="ECO:0000256" key="4">
    <source>
        <dbReference type="ARBA" id="ARBA00022692"/>
    </source>
</evidence>
<evidence type="ECO:0000256" key="1">
    <source>
        <dbReference type="ARBA" id="ARBA00004651"/>
    </source>
</evidence>
<evidence type="ECO:0000256" key="6">
    <source>
        <dbReference type="ARBA" id="ARBA00023136"/>
    </source>
</evidence>
<dbReference type="InterPro" id="IPR002758">
    <property type="entry name" value="Cation_antiport_E"/>
</dbReference>
<keyword evidence="9" id="KW-1185">Reference proteome</keyword>
<dbReference type="GO" id="GO:0008324">
    <property type="term" value="F:monoatomic cation transmembrane transporter activity"/>
    <property type="evidence" value="ECO:0007669"/>
    <property type="project" value="InterPro"/>
</dbReference>
<name>A4B984_9GAMM</name>
<evidence type="ECO:0000256" key="3">
    <source>
        <dbReference type="ARBA" id="ARBA00022475"/>
    </source>
</evidence>
<dbReference type="RefSeq" id="WP_008044674.1">
    <property type="nucleotide sequence ID" value="NZ_CH724151.1"/>
</dbReference>
<dbReference type="GO" id="GO:0005886">
    <property type="term" value="C:plasma membrane"/>
    <property type="evidence" value="ECO:0007669"/>
    <property type="project" value="UniProtKB-SubCell"/>
</dbReference>
<reference evidence="8 9" key="1">
    <citation type="submission" date="2006-02" db="EMBL/GenBank/DDBJ databases">
        <authorList>
            <person name="Pinhassi J."/>
            <person name="Pedros-Alio C."/>
            <person name="Ferriera S."/>
            <person name="Johnson J."/>
            <person name="Kravitz S."/>
            <person name="Halpern A."/>
            <person name="Remington K."/>
            <person name="Beeson K."/>
            <person name="Tran B."/>
            <person name="Rogers Y.-H."/>
            <person name="Friedman R."/>
            <person name="Venter J.C."/>
        </authorList>
    </citation>
    <scope>NUCLEOTIDE SEQUENCE [LARGE SCALE GENOMIC DNA]</scope>
    <source>
        <strain evidence="8 9">MED297</strain>
    </source>
</reference>
<feature type="transmembrane region" description="Helical" evidence="7">
    <location>
        <begin position="12"/>
        <end position="43"/>
    </location>
</feature>